<dbReference type="NCBIfam" id="TIGR00962">
    <property type="entry name" value="atpA"/>
    <property type="match status" value="1"/>
</dbReference>
<evidence type="ECO:0000259" key="15">
    <source>
        <dbReference type="Pfam" id="PF02874"/>
    </source>
</evidence>
<evidence type="ECO:0000256" key="6">
    <source>
        <dbReference type="ARBA" id="ARBA00022840"/>
    </source>
</evidence>
<evidence type="ECO:0000256" key="4">
    <source>
        <dbReference type="ARBA" id="ARBA00022475"/>
    </source>
</evidence>
<dbReference type="InterPro" id="IPR005294">
    <property type="entry name" value="ATP_synth_F1_asu"/>
</dbReference>
<evidence type="ECO:0000256" key="12">
    <source>
        <dbReference type="HAMAP-Rule" id="MF_01346"/>
    </source>
</evidence>
<dbReference type="PIRSF" id="PIRSF039088">
    <property type="entry name" value="F_ATPase_subunit_alpha"/>
    <property type="match status" value="1"/>
</dbReference>
<evidence type="ECO:0000256" key="3">
    <source>
        <dbReference type="ARBA" id="ARBA00022448"/>
    </source>
</evidence>
<dbReference type="Gene3D" id="3.40.50.300">
    <property type="entry name" value="P-loop containing nucleotide triphosphate hydrolases"/>
    <property type="match status" value="1"/>
</dbReference>
<keyword evidence="4 12" id="KW-1003">Cell membrane</keyword>
<dbReference type="InterPro" id="IPR027417">
    <property type="entry name" value="P-loop_NTPase"/>
</dbReference>
<dbReference type="CDD" id="cd18116">
    <property type="entry name" value="ATP-synt_F1_alpha_N"/>
    <property type="match status" value="1"/>
</dbReference>
<dbReference type="Gene3D" id="1.20.150.20">
    <property type="entry name" value="ATP synthase alpha/beta chain, C-terminal domain"/>
    <property type="match status" value="1"/>
</dbReference>
<proteinExistence type="inferred from homology"/>
<keyword evidence="5 12" id="KW-0547">Nucleotide-binding</keyword>
<feature type="domain" description="ATPase F1/V1/A1 complex alpha/beta subunit nucleotide-binding" evidence="13">
    <location>
        <begin position="149"/>
        <end position="364"/>
    </location>
</feature>
<keyword evidence="8 12" id="KW-0406">Ion transport</keyword>
<comment type="caution">
    <text evidence="16">The sequence shown here is derived from an EMBL/GenBank/DDBJ whole genome shotgun (WGS) entry which is preliminary data.</text>
</comment>
<dbReference type="Pfam" id="PF00006">
    <property type="entry name" value="ATP-synt_ab"/>
    <property type="match status" value="1"/>
</dbReference>
<evidence type="ECO:0000259" key="14">
    <source>
        <dbReference type="Pfam" id="PF00306"/>
    </source>
</evidence>
<gene>
    <name evidence="12 16" type="primary">atpA</name>
    <name evidence="16" type="ORF">KTH90_05200</name>
</gene>
<dbReference type="SUPFAM" id="SSF52540">
    <property type="entry name" value="P-loop containing nucleoside triphosphate hydrolases"/>
    <property type="match status" value="1"/>
</dbReference>
<dbReference type="InterPro" id="IPR033732">
    <property type="entry name" value="ATP_synth_F1_a_nt-bd_dom"/>
</dbReference>
<comment type="subcellular location">
    <subcellularLocation>
        <location evidence="12">Cell membrane</location>
        <topology evidence="12">Peripheral membrane protein</topology>
    </subcellularLocation>
    <subcellularLocation>
        <location evidence="1">Membrane</location>
    </subcellularLocation>
</comment>
<evidence type="ECO:0000256" key="1">
    <source>
        <dbReference type="ARBA" id="ARBA00004370"/>
    </source>
</evidence>
<dbReference type="EC" id="7.1.2.2" evidence="12"/>
<dbReference type="EMBL" id="JAHQCX010000003">
    <property type="protein sequence ID" value="MBU9725408.1"/>
    <property type="molecule type" value="Genomic_DNA"/>
</dbReference>
<keyword evidence="12" id="KW-0375">Hydrogen ion transport</keyword>
<dbReference type="CDD" id="cd18113">
    <property type="entry name" value="ATP-synt_F1_alpha_C"/>
    <property type="match status" value="1"/>
</dbReference>
<name>A0ABS6K4I8_9FIRM</name>
<evidence type="ECO:0000259" key="13">
    <source>
        <dbReference type="Pfam" id="PF00006"/>
    </source>
</evidence>
<comment type="catalytic activity">
    <reaction evidence="12">
        <text>ATP + H2O + 4 H(+)(in) = ADP + phosphate + 5 H(+)(out)</text>
        <dbReference type="Rhea" id="RHEA:57720"/>
        <dbReference type="ChEBI" id="CHEBI:15377"/>
        <dbReference type="ChEBI" id="CHEBI:15378"/>
        <dbReference type="ChEBI" id="CHEBI:30616"/>
        <dbReference type="ChEBI" id="CHEBI:43474"/>
        <dbReference type="ChEBI" id="CHEBI:456216"/>
        <dbReference type="EC" id="7.1.2.2"/>
    </reaction>
</comment>
<organism evidence="16 17">
    <name type="scientific">Diplocloster modestus</name>
    <dbReference type="NCBI Taxonomy" id="2850322"/>
    <lineage>
        <taxon>Bacteria</taxon>
        <taxon>Bacillati</taxon>
        <taxon>Bacillota</taxon>
        <taxon>Clostridia</taxon>
        <taxon>Lachnospirales</taxon>
        <taxon>Lachnospiraceae</taxon>
        <taxon>Diplocloster</taxon>
    </lineage>
</organism>
<protein>
    <recommendedName>
        <fullName evidence="12">ATP synthase subunit alpha</fullName>
        <ecNumber evidence="12">7.1.2.2</ecNumber>
    </recommendedName>
    <alternativeName>
        <fullName evidence="12">ATP synthase F1 sector subunit alpha</fullName>
    </alternativeName>
    <alternativeName>
        <fullName evidence="12">F-ATPase subunit alpha</fullName>
    </alternativeName>
</protein>
<dbReference type="HAMAP" id="MF_01346">
    <property type="entry name" value="ATP_synth_alpha_bact"/>
    <property type="match status" value="1"/>
</dbReference>
<dbReference type="PANTHER" id="PTHR48082">
    <property type="entry name" value="ATP SYNTHASE SUBUNIT ALPHA, MITOCHONDRIAL"/>
    <property type="match status" value="1"/>
</dbReference>
<evidence type="ECO:0000313" key="17">
    <source>
        <dbReference type="Proteomes" id="UP001314681"/>
    </source>
</evidence>
<feature type="site" description="Required for activity" evidence="12">
    <location>
        <position position="362"/>
    </location>
</feature>
<dbReference type="SUPFAM" id="SSF50615">
    <property type="entry name" value="N-terminal domain of alpha and beta subunits of F1 ATP synthase"/>
    <property type="match status" value="1"/>
</dbReference>
<feature type="domain" description="ATP synthase alpha subunit C-terminal" evidence="14">
    <location>
        <begin position="371"/>
        <end position="496"/>
    </location>
</feature>
<dbReference type="RefSeq" id="WP_238726384.1">
    <property type="nucleotide sequence ID" value="NZ_JAHQCX010000003.1"/>
</dbReference>
<keyword evidence="10 12" id="KW-0139">CF(1)</keyword>
<dbReference type="InterPro" id="IPR038376">
    <property type="entry name" value="ATP_synth_asu_C_sf"/>
</dbReference>
<comment type="function">
    <text evidence="12">Produces ATP from ADP in the presence of a proton gradient across the membrane. The alpha chain is a regulatory subunit.</text>
</comment>
<dbReference type="Proteomes" id="UP001314681">
    <property type="component" value="Unassembled WGS sequence"/>
</dbReference>
<dbReference type="Gene3D" id="2.40.30.20">
    <property type="match status" value="1"/>
</dbReference>
<keyword evidence="11 12" id="KW-0066">ATP synthesis</keyword>
<dbReference type="NCBIfam" id="NF009884">
    <property type="entry name" value="PRK13343.1"/>
    <property type="match status" value="1"/>
</dbReference>
<dbReference type="InterPro" id="IPR036121">
    <property type="entry name" value="ATPase_F1/V1/A1_a/bsu_N_sf"/>
</dbReference>
<keyword evidence="17" id="KW-1185">Reference proteome</keyword>
<keyword evidence="6 12" id="KW-0067">ATP-binding</keyword>
<dbReference type="InterPro" id="IPR000793">
    <property type="entry name" value="ATP_synth_asu_C"/>
</dbReference>
<evidence type="ECO:0000256" key="2">
    <source>
        <dbReference type="ARBA" id="ARBA00008936"/>
    </source>
</evidence>
<keyword evidence="9 12" id="KW-0472">Membrane</keyword>
<comment type="similarity">
    <text evidence="2 12">Belongs to the ATPase alpha/beta chains family.</text>
</comment>
<dbReference type="Pfam" id="PF02874">
    <property type="entry name" value="ATP-synt_ab_N"/>
    <property type="match status" value="1"/>
</dbReference>
<dbReference type="SUPFAM" id="SSF47917">
    <property type="entry name" value="C-terminal domain of alpha and beta subunits of F1 ATP synthase"/>
    <property type="match status" value="1"/>
</dbReference>
<evidence type="ECO:0000256" key="10">
    <source>
        <dbReference type="ARBA" id="ARBA00023196"/>
    </source>
</evidence>
<dbReference type="PANTHER" id="PTHR48082:SF2">
    <property type="entry name" value="ATP SYNTHASE SUBUNIT ALPHA, MITOCHONDRIAL"/>
    <property type="match status" value="1"/>
</dbReference>
<feature type="domain" description="ATPase F1/V1/A1 complex alpha/beta subunit N-terminal" evidence="15">
    <location>
        <begin position="25"/>
        <end position="92"/>
    </location>
</feature>
<accession>A0ABS6K4I8</accession>
<dbReference type="InterPro" id="IPR004100">
    <property type="entry name" value="ATPase_F1/V1/A1_a/bsu_N"/>
</dbReference>
<dbReference type="CDD" id="cd01132">
    <property type="entry name" value="F1-ATPase_alpha_CD"/>
    <property type="match status" value="1"/>
</dbReference>
<dbReference type="InterPro" id="IPR023366">
    <property type="entry name" value="ATP_synth_asu-like_sf"/>
</dbReference>
<evidence type="ECO:0000256" key="8">
    <source>
        <dbReference type="ARBA" id="ARBA00023065"/>
    </source>
</evidence>
<evidence type="ECO:0000256" key="7">
    <source>
        <dbReference type="ARBA" id="ARBA00022967"/>
    </source>
</evidence>
<dbReference type="InterPro" id="IPR000194">
    <property type="entry name" value="ATPase_F1/V1/A1_a/bsu_nucl-bd"/>
</dbReference>
<evidence type="ECO:0000313" key="16">
    <source>
        <dbReference type="EMBL" id="MBU9725408.1"/>
    </source>
</evidence>
<evidence type="ECO:0000256" key="5">
    <source>
        <dbReference type="ARBA" id="ARBA00022741"/>
    </source>
</evidence>
<sequence>MNLKPEEISSVIKEEIKRYSTQLNVSNVGTVIQVADGIARVHGLESAMQGELLEFPGDVYGMVLNLEEDNVGVVLLGDTSNISEGDTVKTTGRVVEVPVGDAMIGRVVNSLGHPIDGKGPVQTDKYRRIERVASGVIFRKSVDTPLQTGIKAIDSMVPIGRGQRELIIGDRQTGKTAIAIDTIINQKGQGVKCIYVAIGQKASTVATIVKTLEEYGAMDYTTVVASTASELAPLQYIAPYSGCAIGEEWMENGEDVLIVYDDLSKHATAYRTLSLLLRRPPGREAYPGDVFYLHSRLLERAAKLSDELGGGSLTALPIIETQAGDVSAYIPTNVISITDGQIYLETEMFNAGFRPAVNAGLSVSRVGGAAQIKAMKKIAAPIRVDLAQYRELAAFSQFGSELDDDTREKLAQGERLKEILKQPQYKPMAVEYQVIIIFAAVHKYLLDIPVDSIQDFEKGLFEFVATKYPEIPEQIRTDKQMSEETQQKLEKAIQEFKANFGK</sequence>
<dbReference type="PROSITE" id="PS00152">
    <property type="entry name" value="ATPASE_ALPHA_BETA"/>
    <property type="match status" value="1"/>
</dbReference>
<feature type="binding site" evidence="12">
    <location>
        <begin position="169"/>
        <end position="176"/>
    </location>
    <ligand>
        <name>ATP</name>
        <dbReference type="ChEBI" id="CHEBI:30616"/>
    </ligand>
</feature>
<keyword evidence="7 12" id="KW-1278">Translocase</keyword>
<dbReference type="Pfam" id="PF00306">
    <property type="entry name" value="ATP-synt_ab_C"/>
    <property type="match status" value="1"/>
</dbReference>
<reference evidence="16 17" key="1">
    <citation type="submission" date="2021-06" db="EMBL/GenBank/DDBJ databases">
        <title>Description of novel taxa of the family Lachnospiraceae.</title>
        <authorList>
            <person name="Chaplin A.V."/>
            <person name="Sokolova S.R."/>
            <person name="Pikina A.P."/>
            <person name="Korzhanova M."/>
            <person name="Belova V."/>
            <person name="Korostin D."/>
            <person name="Efimov B.A."/>
        </authorList>
    </citation>
    <scope>NUCLEOTIDE SEQUENCE [LARGE SCALE GENOMIC DNA]</scope>
    <source>
        <strain evidence="16 17">ASD4241</strain>
    </source>
</reference>
<evidence type="ECO:0000256" key="11">
    <source>
        <dbReference type="ARBA" id="ARBA00023310"/>
    </source>
</evidence>
<evidence type="ECO:0000256" key="9">
    <source>
        <dbReference type="ARBA" id="ARBA00023136"/>
    </source>
</evidence>
<dbReference type="InterPro" id="IPR020003">
    <property type="entry name" value="ATPase_a/bsu_AS"/>
</dbReference>
<keyword evidence="3 12" id="KW-0813">Transport</keyword>